<dbReference type="EC" id="2.1.1.-" evidence="9"/>
<evidence type="ECO:0000313" key="9">
    <source>
        <dbReference type="EMBL" id="CAA0125645.1"/>
    </source>
</evidence>
<keyword evidence="2 9" id="KW-0489">Methyltransferase</keyword>
<dbReference type="GO" id="GO:0051539">
    <property type="term" value="F:4 iron, 4 sulfur cluster binding"/>
    <property type="evidence" value="ECO:0007669"/>
    <property type="project" value="UniProtKB-KW"/>
</dbReference>
<evidence type="ECO:0000256" key="3">
    <source>
        <dbReference type="ARBA" id="ARBA00022679"/>
    </source>
</evidence>
<keyword evidence="4" id="KW-0949">S-adenosyl-L-methionine</keyword>
<dbReference type="Pfam" id="PF04055">
    <property type="entry name" value="Radical_SAM"/>
    <property type="match status" value="1"/>
</dbReference>
<evidence type="ECO:0000256" key="4">
    <source>
        <dbReference type="ARBA" id="ARBA00022691"/>
    </source>
</evidence>
<name>A0A5S9R0T6_9GAMM</name>
<reference evidence="9 10" key="1">
    <citation type="submission" date="2019-11" db="EMBL/GenBank/DDBJ databases">
        <authorList>
            <person name="Holert J."/>
        </authorList>
    </citation>
    <scope>NUCLEOTIDE SEQUENCE [LARGE SCALE GENOMIC DNA]</scope>
    <source>
        <strain evidence="9">SB11_3</strain>
    </source>
</reference>
<dbReference type="InterPro" id="IPR058240">
    <property type="entry name" value="rSAM_sf"/>
</dbReference>
<dbReference type="PANTHER" id="PTHR43409:SF7">
    <property type="entry name" value="BLL1977 PROTEIN"/>
    <property type="match status" value="1"/>
</dbReference>
<dbReference type="OrthoDB" id="9801424at2"/>
<dbReference type="InterPro" id="IPR006638">
    <property type="entry name" value="Elp3/MiaA/NifB-like_rSAM"/>
</dbReference>
<dbReference type="InterPro" id="IPR051198">
    <property type="entry name" value="BchE-like"/>
</dbReference>
<proteinExistence type="predicted"/>
<dbReference type="SFLD" id="SFLDG01082">
    <property type="entry name" value="B12-binding_domain_containing"/>
    <property type="match status" value="1"/>
</dbReference>
<dbReference type="SMART" id="SM00729">
    <property type="entry name" value="Elp3"/>
    <property type="match status" value="1"/>
</dbReference>
<evidence type="ECO:0000256" key="5">
    <source>
        <dbReference type="ARBA" id="ARBA00022723"/>
    </source>
</evidence>
<dbReference type="GO" id="GO:0008168">
    <property type="term" value="F:methyltransferase activity"/>
    <property type="evidence" value="ECO:0007669"/>
    <property type="project" value="UniProtKB-KW"/>
</dbReference>
<dbReference type="GO" id="GO:0032259">
    <property type="term" value="P:methylation"/>
    <property type="evidence" value="ECO:0007669"/>
    <property type="project" value="UniProtKB-KW"/>
</dbReference>
<dbReference type="Gene3D" id="3.80.30.20">
    <property type="entry name" value="tm_1862 like domain"/>
    <property type="match status" value="1"/>
</dbReference>
<keyword evidence="7" id="KW-0411">Iron-sulfur</keyword>
<evidence type="ECO:0000256" key="7">
    <source>
        <dbReference type="ARBA" id="ARBA00023014"/>
    </source>
</evidence>
<dbReference type="GO" id="GO:0046872">
    <property type="term" value="F:metal ion binding"/>
    <property type="evidence" value="ECO:0007669"/>
    <property type="project" value="UniProtKB-KW"/>
</dbReference>
<dbReference type="PANTHER" id="PTHR43409">
    <property type="entry name" value="ANAEROBIC MAGNESIUM-PROTOPORPHYRIN IX MONOMETHYL ESTER CYCLASE-RELATED"/>
    <property type="match status" value="1"/>
</dbReference>
<dbReference type="SFLD" id="SFLDG01123">
    <property type="entry name" value="methyltransferase_(Class_B)"/>
    <property type="match status" value="1"/>
</dbReference>
<comment type="cofactor">
    <cofactor evidence="1">
        <name>[4Fe-4S] cluster</name>
        <dbReference type="ChEBI" id="CHEBI:49883"/>
    </cofactor>
</comment>
<dbReference type="SFLD" id="SFLDS00029">
    <property type="entry name" value="Radical_SAM"/>
    <property type="match status" value="1"/>
</dbReference>
<dbReference type="InterPro" id="IPR023404">
    <property type="entry name" value="rSAM_horseshoe"/>
</dbReference>
<keyword evidence="5" id="KW-0479">Metal-binding</keyword>
<evidence type="ECO:0000256" key="6">
    <source>
        <dbReference type="ARBA" id="ARBA00023004"/>
    </source>
</evidence>
<organism evidence="9 10">
    <name type="scientific">BD1-7 clade bacterium</name>
    <dbReference type="NCBI Taxonomy" id="2029982"/>
    <lineage>
        <taxon>Bacteria</taxon>
        <taxon>Pseudomonadati</taxon>
        <taxon>Pseudomonadota</taxon>
        <taxon>Gammaproteobacteria</taxon>
        <taxon>Cellvibrionales</taxon>
        <taxon>Spongiibacteraceae</taxon>
        <taxon>BD1-7 clade</taxon>
    </lineage>
</organism>
<sequence length="403" mass="45567">MKIYLIKASAGSDYSKYKAETGGPPQNIFAAAAATPKQHQIEMCDETIGMKTDFSSDADLIVIFMSTPDAYRAYEISKRFHDKGKTILFGGLHTQFNQEEAAGFAHALILGEVENYWEQVLQDVENNHLKPVYESHEAVDLANLNPYPTDIISPAEYGYTWSVVVTRGCPFKCDFCLVHEFFESFTLRPIEHIVEELKHLKSIGVEWVELHSDNLTYNKAYALELFEAIAPIGLKFFGETTVLIARDIELLVAAQKAGVKAILLGIETPSVEALKAQKKSFVKPAKMKEYLATIRAHDMEVWGDFLFGFDEHTSTIFDETIAFVQDIGVDKMVPHMLIPFPGSQTFRNLDSEGRILTKDWSEYDGSHVVYQPKQMSVAELEEGMDYVWRKTAKISEKLKYLFG</sequence>
<dbReference type="InterPro" id="IPR034466">
    <property type="entry name" value="Methyltransferase_Class_B"/>
</dbReference>
<dbReference type="AlphaFoldDB" id="A0A5S9R0T6"/>
<evidence type="ECO:0000256" key="2">
    <source>
        <dbReference type="ARBA" id="ARBA00022603"/>
    </source>
</evidence>
<evidence type="ECO:0000256" key="1">
    <source>
        <dbReference type="ARBA" id="ARBA00001966"/>
    </source>
</evidence>
<evidence type="ECO:0000313" key="10">
    <source>
        <dbReference type="Proteomes" id="UP000441399"/>
    </source>
</evidence>
<dbReference type="PROSITE" id="PS51918">
    <property type="entry name" value="RADICAL_SAM"/>
    <property type="match status" value="1"/>
</dbReference>
<accession>A0A5S9R0T6</accession>
<dbReference type="EMBL" id="CACSIO010000062">
    <property type="protein sequence ID" value="CAA0125645.1"/>
    <property type="molecule type" value="Genomic_DNA"/>
</dbReference>
<dbReference type="Gene3D" id="3.40.50.280">
    <property type="entry name" value="Cobalamin-binding domain"/>
    <property type="match status" value="1"/>
</dbReference>
<gene>
    <name evidence="9" type="primary">hpnP_2</name>
    <name evidence="9" type="ORF">OPDIPICF_03523</name>
</gene>
<keyword evidence="6" id="KW-0408">Iron</keyword>
<keyword evidence="10" id="KW-1185">Reference proteome</keyword>
<protein>
    <submittedName>
        <fullName evidence="9">Hopanoid C-2 methylase</fullName>
        <ecNumber evidence="9">2.1.1.-</ecNumber>
    </submittedName>
</protein>
<keyword evidence="3 9" id="KW-0808">Transferase</keyword>
<dbReference type="Proteomes" id="UP000441399">
    <property type="component" value="Unassembled WGS sequence"/>
</dbReference>
<dbReference type="SUPFAM" id="SSF102114">
    <property type="entry name" value="Radical SAM enzymes"/>
    <property type="match status" value="1"/>
</dbReference>
<dbReference type="InterPro" id="IPR007197">
    <property type="entry name" value="rSAM"/>
</dbReference>
<dbReference type="GO" id="GO:0005829">
    <property type="term" value="C:cytosol"/>
    <property type="evidence" value="ECO:0007669"/>
    <property type="project" value="TreeGrafter"/>
</dbReference>
<feature type="domain" description="Radical SAM core" evidence="8">
    <location>
        <begin position="155"/>
        <end position="373"/>
    </location>
</feature>
<evidence type="ECO:0000259" key="8">
    <source>
        <dbReference type="PROSITE" id="PS51918"/>
    </source>
</evidence>